<keyword evidence="6" id="KW-0175">Coiled coil</keyword>
<feature type="compositionally biased region" description="Low complexity" evidence="7">
    <location>
        <begin position="912"/>
        <end position="921"/>
    </location>
</feature>
<dbReference type="Pfam" id="PF13949">
    <property type="entry name" value="ALIX_LYPXL_bnd"/>
    <property type="match status" value="1"/>
</dbReference>
<feature type="domain" description="BRO1" evidence="8">
    <location>
        <begin position="7"/>
        <end position="422"/>
    </location>
</feature>
<name>A0A507CN11_9FUNG</name>
<feature type="compositionally biased region" description="Low complexity" evidence="7">
    <location>
        <begin position="1017"/>
        <end position="1036"/>
    </location>
</feature>
<keyword evidence="3" id="KW-0963">Cytoplasm</keyword>
<dbReference type="GO" id="GO:0005768">
    <property type="term" value="C:endosome"/>
    <property type="evidence" value="ECO:0007669"/>
    <property type="project" value="UniProtKB-SubCell"/>
</dbReference>
<dbReference type="PANTHER" id="PTHR23030:SF30">
    <property type="entry name" value="TYROSINE-PROTEIN PHOSPHATASE NON-RECEPTOR TYPE 23"/>
    <property type="match status" value="1"/>
</dbReference>
<proteinExistence type="predicted"/>
<feature type="region of interest" description="Disordered" evidence="7">
    <location>
        <begin position="799"/>
        <end position="822"/>
    </location>
</feature>
<dbReference type="InterPro" id="IPR025304">
    <property type="entry name" value="ALIX_V_dom"/>
</dbReference>
<evidence type="ECO:0000256" key="3">
    <source>
        <dbReference type="ARBA" id="ARBA00022490"/>
    </source>
</evidence>
<dbReference type="Proteomes" id="UP000317494">
    <property type="component" value="Unassembled WGS sequence"/>
</dbReference>
<evidence type="ECO:0000256" key="1">
    <source>
        <dbReference type="ARBA" id="ARBA00004177"/>
    </source>
</evidence>
<dbReference type="EMBL" id="QEAM01000181">
    <property type="protein sequence ID" value="TPX44466.1"/>
    <property type="molecule type" value="Genomic_DNA"/>
</dbReference>
<dbReference type="PROSITE" id="PS51180">
    <property type="entry name" value="BRO1"/>
    <property type="match status" value="1"/>
</dbReference>
<feature type="compositionally biased region" description="Polar residues" evidence="7">
    <location>
        <begin position="802"/>
        <end position="822"/>
    </location>
</feature>
<dbReference type="InterPro" id="IPR004328">
    <property type="entry name" value="BRO1_dom"/>
</dbReference>
<dbReference type="GO" id="GO:0043328">
    <property type="term" value="P:protein transport to vacuole involved in ubiquitin-dependent protein catabolic process via the multivesicular body sorting pathway"/>
    <property type="evidence" value="ECO:0007669"/>
    <property type="project" value="TreeGrafter"/>
</dbReference>
<dbReference type="CDD" id="cd09242">
    <property type="entry name" value="BRO1_ScBro1_like"/>
    <property type="match status" value="1"/>
</dbReference>
<dbReference type="OrthoDB" id="2141925at2759"/>
<keyword evidence="11" id="KW-1185">Reference proteome</keyword>
<feature type="coiled-coil region" evidence="6">
    <location>
        <begin position="617"/>
        <end position="651"/>
    </location>
</feature>
<evidence type="ECO:0000313" key="9">
    <source>
        <dbReference type="EMBL" id="TPX40515.1"/>
    </source>
</evidence>
<evidence type="ECO:0000256" key="4">
    <source>
        <dbReference type="ARBA" id="ARBA00022753"/>
    </source>
</evidence>
<organism evidence="9 11">
    <name type="scientific">Synchytrium endobioticum</name>
    <dbReference type="NCBI Taxonomy" id="286115"/>
    <lineage>
        <taxon>Eukaryota</taxon>
        <taxon>Fungi</taxon>
        <taxon>Fungi incertae sedis</taxon>
        <taxon>Chytridiomycota</taxon>
        <taxon>Chytridiomycota incertae sedis</taxon>
        <taxon>Chytridiomycetes</taxon>
        <taxon>Synchytriales</taxon>
        <taxon>Synchytriaceae</taxon>
        <taxon>Synchytrium</taxon>
    </lineage>
</organism>
<keyword evidence="4" id="KW-0967">Endosome</keyword>
<dbReference type="Gene3D" id="1.20.120.560">
    <property type="entry name" value="alix/aip1 in complex with the ypdl late domain"/>
    <property type="match status" value="1"/>
</dbReference>
<sequence length="1177" mass="129481">MSSLSSPLLHIPTKRTDEVDYGPAFRAYIHSAYQEDPDKYLPEINHLNRLRQDTRGAGKDLTGRDILYRYYGQLELLDLRFPVDEKNIKILFIWYDSFSGKSIAQHSIAYEKACTIFNIAATCSSIAALQNRFEASGLKMAFNYFQAAAGLFSYINDNFLHAPSLDLSRDSIKALADLVLAQAQECFIEKVVLEKKRGTLVAKLAAQAAHQYTMALEGLGHASLKGQFEKAWPELIKVKAKHFQAVAMYHKALQLETENKYGEIVAHLTLAETHARDAQKLANTFLSSFPSFTTSSLSNSSDSGPGQSTAAAAALVETTKINLALITDHKNRSTKDNDIIYHEMVPNPETLPPIDKLAAVKPITFSEVCAGGAADIPKIIGPDIFAKLVPLSVHESNSVYSEEKDKLVRSEKERALAADGELQASLESMDLMSTLDRLKRFVKGINAVDDSMRLPDEVRAWNQAVQTAEDGLGGQTRTDELVSKLDGLKQRVRETLDEIGRLLEKEQSACEAMRVKYMDLWTQEPSGRITSTLRADIRRHRESFDQAAGTDNSLLQRVAESTRETADLRQSIEHVESVFANVVLADIGNQAKVKEANLMDDDGVTINGTKGLNVLGEQMVVEKLDQLLSRLRSLKKERVEFLDELKQKTQQDDIAGLLLLNKNKESQIYATEIAKFKPIQAKLTANLHSHQQLLQELGNEYGRLRESSNGLKTLDGRDRRKSKIVAEWREYYLKWSEIRDGLNRGIQFYSGLSELVDGLKDSVFHFVQKRDNERNQLVKKIEDDQAERGQQALREQLRKLSVTPSSPTYQGPPSNPSLLGASSSTGVAYFQSQLSITPPSSMPIPPPVANNAIPPAPIQAYAPNTMPYAPPGNMMNPSNSQPPPGLYSSYNTGRPGASATPPAIPPNPYSPHPSTTTTPPSLYGQTGNSNHFHPATSASNYQPNARPQTPQYEARSQYTYSNTPYSNPPAPYHQAQIPSNQSSYMSTVPQPHSAYALPPSPASQYGGAPPPQPPSSVPSYGVSQYSPYGGSSSYSSAPPPSNQPPYGATPQSNYGNYATPSVPPSATSGQPLSQYNPAPATRGYNSEFRLPPSQLPSWQGYTHPAIQPYSHPPPSATNVPNSYSGYAPQPEQHNVYNPSPRSATYSQAPPPQQYGHGMNPDAPPHPQVGRRPPSLMD</sequence>
<dbReference type="AlphaFoldDB" id="A0A507CN11"/>
<dbReference type="EMBL" id="QEAN01000310">
    <property type="protein sequence ID" value="TPX40515.1"/>
    <property type="molecule type" value="Genomic_DNA"/>
</dbReference>
<dbReference type="Gene3D" id="1.20.140.50">
    <property type="entry name" value="alix/aip1 like domains"/>
    <property type="match status" value="1"/>
</dbReference>
<dbReference type="Pfam" id="PF03097">
    <property type="entry name" value="BRO1"/>
    <property type="match status" value="1"/>
</dbReference>
<dbReference type="SMART" id="SM01041">
    <property type="entry name" value="BRO1"/>
    <property type="match status" value="1"/>
</dbReference>
<evidence type="ECO:0000313" key="12">
    <source>
        <dbReference type="Proteomes" id="UP000320475"/>
    </source>
</evidence>
<accession>A0A507CN11</accession>
<feature type="compositionally biased region" description="Pro residues" evidence="7">
    <location>
        <begin position="902"/>
        <end position="911"/>
    </location>
</feature>
<dbReference type="Proteomes" id="UP000320475">
    <property type="component" value="Unassembled WGS sequence"/>
</dbReference>
<evidence type="ECO:0000256" key="2">
    <source>
        <dbReference type="ARBA" id="ARBA00004496"/>
    </source>
</evidence>
<feature type="region of interest" description="Disordered" evidence="7">
    <location>
        <begin position="872"/>
        <end position="1177"/>
    </location>
</feature>
<dbReference type="STRING" id="286115.A0A507CN11"/>
<dbReference type="PANTHER" id="PTHR23030">
    <property type="entry name" value="PCD6 INTERACTING PROTEIN-RELATED"/>
    <property type="match status" value="1"/>
</dbReference>
<feature type="compositionally biased region" description="Polar residues" evidence="7">
    <location>
        <begin position="976"/>
        <end position="990"/>
    </location>
</feature>
<evidence type="ECO:0000256" key="6">
    <source>
        <dbReference type="SAM" id="Coils"/>
    </source>
</evidence>
<evidence type="ECO:0000259" key="8">
    <source>
        <dbReference type="PROSITE" id="PS51180"/>
    </source>
</evidence>
<evidence type="ECO:0000256" key="5">
    <source>
        <dbReference type="ARBA" id="ARBA00041284"/>
    </source>
</evidence>
<reference evidence="11 12" key="1">
    <citation type="journal article" date="2019" name="Sci. Rep.">
        <title>Comparative genomics of chytrid fungi reveal insights into the obligate biotrophic and pathogenic lifestyle of Synchytrium endobioticum.</title>
        <authorList>
            <person name="van de Vossenberg B.T.L.H."/>
            <person name="Warris S."/>
            <person name="Nguyen H.D.T."/>
            <person name="van Gent-Pelzer M.P.E."/>
            <person name="Joly D.L."/>
            <person name="van de Geest H.C."/>
            <person name="Bonants P.J.M."/>
            <person name="Smith D.S."/>
            <person name="Levesque C.A."/>
            <person name="van der Lee T.A.J."/>
        </authorList>
    </citation>
    <scope>NUCLEOTIDE SEQUENCE [LARGE SCALE GENOMIC DNA]</scope>
    <source>
        <strain evidence="10 12">LEV6574</strain>
        <strain evidence="9 11">MB42</strain>
    </source>
</reference>
<feature type="compositionally biased region" description="Polar residues" evidence="7">
    <location>
        <begin position="1049"/>
        <end position="1076"/>
    </location>
</feature>
<evidence type="ECO:0000313" key="11">
    <source>
        <dbReference type="Proteomes" id="UP000317494"/>
    </source>
</evidence>
<evidence type="ECO:0000313" key="10">
    <source>
        <dbReference type="EMBL" id="TPX44466.1"/>
    </source>
</evidence>
<evidence type="ECO:0000256" key="7">
    <source>
        <dbReference type="SAM" id="MobiDB-lite"/>
    </source>
</evidence>
<dbReference type="InterPro" id="IPR038499">
    <property type="entry name" value="BRO1_sf"/>
</dbReference>
<comment type="caution">
    <text evidence="9">The sequence shown here is derived from an EMBL/GenBank/DDBJ whole genome shotgun (WGS) entry which is preliminary data.</text>
</comment>
<feature type="compositionally biased region" description="Polar residues" evidence="7">
    <location>
        <begin position="923"/>
        <end position="965"/>
    </location>
</feature>
<dbReference type="Gene3D" id="1.25.40.280">
    <property type="entry name" value="alix/aip1 like domains"/>
    <property type="match status" value="1"/>
</dbReference>
<gene>
    <name evidence="10" type="ORF">SeLEV6574_g04484</name>
    <name evidence="9" type="ORF">SeMB42_g05962</name>
</gene>
<feature type="compositionally biased region" description="Polar residues" evidence="7">
    <location>
        <begin position="1131"/>
        <end position="1147"/>
    </location>
</feature>
<dbReference type="VEuPathDB" id="FungiDB:SeMB42_g05962"/>
<comment type="subcellular location">
    <subcellularLocation>
        <location evidence="2">Cytoplasm</location>
    </subcellularLocation>
    <subcellularLocation>
        <location evidence="1">Endosome</location>
    </subcellularLocation>
</comment>
<protein>
    <recommendedName>
        <fullName evidence="5">BRO domain-containing protein 1</fullName>
    </recommendedName>
</protein>